<sequence length="479" mass="54021">MHLSENEGIEGRTFAVTGGLGFLGAALCLELVRRGAAEVRSLDARSDSPWSPDLRKSGVRCIQGDVCRRKDVERALRGADCVFHLASHGMSGKAMVQSGRTHEVNINGTCNILEACHELGVKRLVYASTYNVVFGGQEIVNGNESLPYFPIDDHVDPYGKSKSLAEQLVLKSNGRPSKKKDGTRLYTSAIRPAAIYGPGEERHLPRILSLARMGLLLFKVGKPNVKTDWIYVDNLVLALILASMGLLDDIPGREGYPIAAGQPYFVSDGFPVNTFEFLSPLLRSLDYGLPKNTLSVQKALFLARLFWFIYTMLYPLLNRWWLPQPLLLPAEVYKVGVTHYFSYMKAKEELGYIPMVSARDGMAATISYWQAMKKELNRPTIHNWFFVIVGMFLLFYVAFLPQWGPLAWVNALSLFLFRSLWTTRLVFVIAAAAHVGEGIYAWHLAKRVDPVNSPWWFWQTVMLGYFSLRFLLKRARESR</sequence>
<keyword evidence="2" id="KW-0560">Oxidoreductase</keyword>
<evidence type="ECO:0000259" key="5">
    <source>
        <dbReference type="Pfam" id="PF01073"/>
    </source>
</evidence>
<feature type="transmembrane region" description="Helical" evidence="4">
    <location>
        <begin position="12"/>
        <end position="32"/>
    </location>
</feature>
<dbReference type="SUPFAM" id="SSF51735">
    <property type="entry name" value="NAD(P)-binding Rossmann-fold domains"/>
    <property type="match status" value="1"/>
</dbReference>
<dbReference type="InterPro" id="IPR036291">
    <property type="entry name" value="NAD(P)-bd_dom_sf"/>
</dbReference>
<dbReference type="GO" id="GO:0016616">
    <property type="term" value="F:oxidoreductase activity, acting on the CH-OH group of donors, NAD or NADP as acceptor"/>
    <property type="evidence" value="ECO:0007669"/>
    <property type="project" value="InterPro"/>
</dbReference>
<dbReference type="PANTHER" id="PTHR43245:SF51">
    <property type="entry name" value="SHORT CHAIN DEHYDROGENASE_REDUCTASE FAMILY 42E, MEMBER 2"/>
    <property type="match status" value="1"/>
</dbReference>
<keyword evidence="4" id="KW-0812">Transmembrane</keyword>
<dbReference type="AlphaFoldDB" id="A0A1D1YER3"/>
<proteinExistence type="inferred from homology"/>
<feature type="transmembrane region" description="Helical" evidence="4">
    <location>
        <begin position="455"/>
        <end position="472"/>
    </location>
</feature>
<dbReference type="InterPro" id="IPR002225">
    <property type="entry name" value="3Beta_OHSteriod_DH/Estase"/>
</dbReference>
<dbReference type="InterPro" id="IPR050177">
    <property type="entry name" value="Lipid_A_modif_metabolic_enz"/>
</dbReference>
<dbReference type="Gene3D" id="3.40.50.720">
    <property type="entry name" value="NAD(P)-binding Rossmann-like Domain"/>
    <property type="match status" value="1"/>
</dbReference>
<evidence type="ECO:0000256" key="3">
    <source>
        <dbReference type="ARBA" id="ARBA00023027"/>
    </source>
</evidence>
<keyword evidence="4" id="KW-1133">Transmembrane helix</keyword>
<comment type="similarity">
    <text evidence="1">Belongs to the 3-beta-HSD family.</text>
</comment>
<evidence type="ECO:0000256" key="2">
    <source>
        <dbReference type="ARBA" id="ARBA00023002"/>
    </source>
</evidence>
<accession>A0A1D1YER3</accession>
<organism evidence="6">
    <name type="scientific">Anthurium amnicola</name>
    <dbReference type="NCBI Taxonomy" id="1678845"/>
    <lineage>
        <taxon>Eukaryota</taxon>
        <taxon>Viridiplantae</taxon>
        <taxon>Streptophyta</taxon>
        <taxon>Embryophyta</taxon>
        <taxon>Tracheophyta</taxon>
        <taxon>Spermatophyta</taxon>
        <taxon>Magnoliopsida</taxon>
        <taxon>Liliopsida</taxon>
        <taxon>Araceae</taxon>
        <taxon>Pothoideae</taxon>
        <taxon>Potheae</taxon>
        <taxon>Anthurium</taxon>
    </lineage>
</organism>
<feature type="transmembrane region" description="Helical" evidence="4">
    <location>
        <begin position="381"/>
        <end position="399"/>
    </location>
</feature>
<keyword evidence="3" id="KW-0520">NAD</keyword>
<name>A0A1D1YER3_9ARAE</name>
<feature type="transmembrane region" description="Helical" evidence="4">
    <location>
        <begin position="299"/>
        <end position="317"/>
    </location>
</feature>
<dbReference type="FunFam" id="3.40.50.720:FF:000138">
    <property type="entry name" value="Short-chain dehydrogenase/reductase family 42E member 1"/>
    <property type="match status" value="1"/>
</dbReference>
<feature type="transmembrane region" description="Helical" evidence="4">
    <location>
        <begin position="426"/>
        <end position="443"/>
    </location>
</feature>
<dbReference type="InterPro" id="IPR028110">
    <property type="entry name" value="TMEM254"/>
</dbReference>
<evidence type="ECO:0000256" key="4">
    <source>
        <dbReference type="SAM" id="Phobius"/>
    </source>
</evidence>
<dbReference type="GO" id="GO:0006694">
    <property type="term" value="P:steroid biosynthetic process"/>
    <property type="evidence" value="ECO:0007669"/>
    <property type="project" value="InterPro"/>
</dbReference>
<evidence type="ECO:0000256" key="1">
    <source>
        <dbReference type="ARBA" id="ARBA00009219"/>
    </source>
</evidence>
<gene>
    <name evidence="6" type="primary">SDR42E1_2</name>
    <name evidence="6" type="ORF">g.56469</name>
</gene>
<keyword evidence="4" id="KW-0472">Membrane</keyword>
<dbReference type="PANTHER" id="PTHR43245">
    <property type="entry name" value="BIFUNCTIONAL POLYMYXIN RESISTANCE PROTEIN ARNA"/>
    <property type="match status" value="1"/>
</dbReference>
<dbReference type="EMBL" id="GDJX01014798">
    <property type="protein sequence ID" value="JAT53138.1"/>
    <property type="molecule type" value="Transcribed_RNA"/>
</dbReference>
<feature type="domain" description="3-beta hydroxysteroid dehydrogenase/isomerase" evidence="5">
    <location>
        <begin position="15"/>
        <end position="292"/>
    </location>
</feature>
<evidence type="ECO:0000313" key="6">
    <source>
        <dbReference type="EMBL" id="JAT53138.1"/>
    </source>
</evidence>
<reference evidence="6" key="1">
    <citation type="submission" date="2015-07" db="EMBL/GenBank/DDBJ databases">
        <title>Transcriptome Assembly of Anthurium amnicola.</title>
        <authorList>
            <person name="Suzuki J."/>
        </authorList>
    </citation>
    <scope>NUCLEOTIDE SEQUENCE</scope>
</reference>
<protein>
    <submittedName>
        <fullName evidence="6">Short-chain dehydrogenase/reductase family 42E member 1</fullName>
    </submittedName>
</protein>
<dbReference type="Pfam" id="PF01073">
    <property type="entry name" value="3Beta_HSD"/>
    <property type="match status" value="1"/>
</dbReference>
<dbReference type="Pfam" id="PF14934">
    <property type="entry name" value="TMEM254"/>
    <property type="match status" value="1"/>
</dbReference>